<dbReference type="RefSeq" id="WP_265355688.1">
    <property type="nucleotide sequence ID" value="NZ_JAMQPS010000001.1"/>
</dbReference>
<dbReference type="SUPFAM" id="SSF54427">
    <property type="entry name" value="NTF2-like"/>
    <property type="match status" value="1"/>
</dbReference>
<dbReference type="Pfam" id="PF07366">
    <property type="entry name" value="SnoaL"/>
    <property type="match status" value="1"/>
</dbReference>
<accession>A0AAW5V045</accession>
<dbReference type="Proteomes" id="UP001209694">
    <property type="component" value="Unassembled WGS sequence"/>
</dbReference>
<name>A0AAW5V045_9LEPT</name>
<sequence length="153" mass="18028">MVVRLQSVHLRMILRMIKKMDHKQQITSILIELFTNPKTTKIPDYFSSNYIANTSQKTYHGLKIVSQWMKNLNQFLTDLKIEKIEFVHESKDTVVWIRTIKGKIKPTPLQNLKEGKVIKWEEMIVSKFKGSKIEEEWISSEFLGVLFSKTKKS</sequence>
<evidence type="ECO:0000313" key="2">
    <source>
        <dbReference type="Proteomes" id="UP001209694"/>
    </source>
</evidence>
<reference evidence="1" key="1">
    <citation type="submission" date="2022-06" db="EMBL/GenBank/DDBJ databases">
        <title>Leptospira isolates from biofilms formed at urban environments.</title>
        <authorList>
            <person name="Ribeiro P.S."/>
            <person name="Sousa T."/>
            <person name="Carvalho N."/>
            <person name="Aburjaile F."/>
            <person name="Neves F."/>
            <person name="Oliveira D."/>
            <person name="Blanco L."/>
            <person name="Lima J."/>
            <person name="Costa F."/>
            <person name="Brenig B."/>
            <person name="Soares S."/>
            <person name="Ramos R."/>
            <person name="Goes-Neto A."/>
            <person name="Matiuzzi M."/>
            <person name="Azevedo V."/>
            <person name="Ristow P."/>
        </authorList>
    </citation>
    <scope>NUCLEOTIDE SEQUENCE</scope>
    <source>
        <strain evidence="1">VSF7</strain>
    </source>
</reference>
<dbReference type="AlphaFoldDB" id="A0AAW5V045"/>
<dbReference type="Gene3D" id="3.10.450.50">
    <property type="match status" value="1"/>
</dbReference>
<gene>
    <name evidence="1" type="ORF">ND810_01895</name>
</gene>
<proteinExistence type="predicted"/>
<dbReference type="InterPro" id="IPR009959">
    <property type="entry name" value="Cyclase_SnoaL-like"/>
</dbReference>
<dbReference type="InterPro" id="IPR032710">
    <property type="entry name" value="NTF2-like_dom_sf"/>
</dbReference>
<dbReference type="EMBL" id="JAMQQD010000001">
    <property type="protein sequence ID" value="MCW7513893.1"/>
    <property type="molecule type" value="Genomic_DNA"/>
</dbReference>
<organism evidence="1 2">
    <name type="scientific">Leptospira levettii</name>
    <dbReference type="NCBI Taxonomy" id="2023178"/>
    <lineage>
        <taxon>Bacteria</taxon>
        <taxon>Pseudomonadati</taxon>
        <taxon>Spirochaetota</taxon>
        <taxon>Spirochaetia</taxon>
        <taxon>Leptospirales</taxon>
        <taxon>Leptospiraceae</taxon>
        <taxon>Leptospira</taxon>
    </lineage>
</organism>
<protein>
    <submittedName>
        <fullName evidence="1">Ester cyclase</fullName>
    </submittedName>
</protein>
<evidence type="ECO:0000313" key="1">
    <source>
        <dbReference type="EMBL" id="MCW7513893.1"/>
    </source>
</evidence>
<comment type="caution">
    <text evidence="1">The sequence shown here is derived from an EMBL/GenBank/DDBJ whole genome shotgun (WGS) entry which is preliminary data.</text>
</comment>
<dbReference type="GO" id="GO:0030638">
    <property type="term" value="P:polyketide metabolic process"/>
    <property type="evidence" value="ECO:0007669"/>
    <property type="project" value="InterPro"/>
</dbReference>